<comment type="caution">
    <text evidence="2">The sequence shown here is derived from an EMBL/GenBank/DDBJ whole genome shotgun (WGS) entry which is preliminary data.</text>
</comment>
<dbReference type="Proteomes" id="UP000177955">
    <property type="component" value="Unassembled WGS sequence"/>
</dbReference>
<evidence type="ECO:0000313" key="3">
    <source>
        <dbReference type="Proteomes" id="UP000177955"/>
    </source>
</evidence>
<proteinExistence type="predicted"/>
<keyword evidence="1" id="KW-0812">Transmembrane</keyword>
<sequence>MKLVVLWKNNPEFRIIVSLFVLAVIFYFLSLTTGDKSRQCTQVGGVWSKKYRECENIGLKECFNIGGLYNFCASPCRHYREENILDVCEFECTKVCEFLRLSK</sequence>
<keyword evidence="1" id="KW-1133">Transmembrane helix</keyword>
<gene>
    <name evidence="2" type="ORF">A2399_01100</name>
</gene>
<evidence type="ECO:0000256" key="1">
    <source>
        <dbReference type="SAM" id="Phobius"/>
    </source>
</evidence>
<reference evidence="2 3" key="1">
    <citation type="journal article" date="2016" name="Nat. Commun.">
        <title>Thousands of microbial genomes shed light on interconnected biogeochemical processes in an aquifer system.</title>
        <authorList>
            <person name="Anantharaman K."/>
            <person name="Brown C.T."/>
            <person name="Hug L.A."/>
            <person name="Sharon I."/>
            <person name="Castelle C.J."/>
            <person name="Probst A.J."/>
            <person name="Thomas B.C."/>
            <person name="Singh A."/>
            <person name="Wilkins M.J."/>
            <person name="Karaoz U."/>
            <person name="Brodie E.L."/>
            <person name="Williams K.H."/>
            <person name="Hubbard S.S."/>
            <person name="Banfield J.F."/>
        </authorList>
    </citation>
    <scope>NUCLEOTIDE SEQUENCE [LARGE SCALE GENOMIC DNA]</scope>
</reference>
<protein>
    <submittedName>
        <fullName evidence="2">Uncharacterized protein</fullName>
    </submittedName>
</protein>
<evidence type="ECO:0000313" key="2">
    <source>
        <dbReference type="EMBL" id="OGC62552.1"/>
    </source>
</evidence>
<accession>A0A1F4VZG8</accession>
<dbReference type="AlphaFoldDB" id="A0A1F4VZG8"/>
<keyword evidence="1" id="KW-0472">Membrane</keyword>
<dbReference type="EMBL" id="MEVV01000023">
    <property type="protein sequence ID" value="OGC62552.1"/>
    <property type="molecule type" value="Genomic_DNA"/>
</dbReference>
<name>A0A1F4VZG8_UNCKA</name>
<feature type="transmembrane region" description="Helical" evidence="1">
    <location>
        <begin position="12"/>
        <end position="29"/>
    </location>
</feature>
<organism evidence="2 3">
    <name type="scientific">candidate division WWE3 bacterium RIFOXYB1_FULL_42_27</name>
    <dbReference type="NCBI Taxonomy" id="1802638"/>
    <lineage>
        <taxon>Bacteria</taxon>
        <taxon>Katanobacteria</taxon>
    </lineage>
</organism>